<dbReference type="InterPro" id="IPR022542">
    <property type="entry name" value="FOCAD/RST1_DUF3730"/>
</dbReference>
<dbReference type="SUPFAM" id="SSF48371">
    <property type="entry name" value="ARM repeat"/>
    <property type="match status" value="1"/>
</dbReference>
<feature type="non-terminal residue" evidence="2">
    <location>
        <position position="652"/>
    </location>
</feature>
<reference evidence="2 3" key="1">
    <citation type="journal article" date="2021" name="Cell">
        <title>Tracing the genetic footprints of vertebrate landing in non-teleost ray-finned fishes.</title>
        <authorList>
            <person name="Bi X."/>
            <person name="Wang K."/>
            <person name="Yang L."/>
            <person name="Pan H."/>
            <person name="Jiang H."/>
            <person name="Wei Q."/>
            <person name="Fang M."/>
            <person name="Yu H."/>
            <person name="Zhu C."/>
            <person name="Cai Y."/>
            <person name="He Y."/>
            <person name="Gan X."/>
            <person name="Zeng H."/>
            <person name="Yu D."/>
            <person name="Zhu Y."/>
            <person name="Jiang H."/>
            <person name="Qiu Q."/>
            <person name="Yang H."/>
            <person name="Zhang Y.E."/>
            <person name="Wang W."/>
            <person name="Zhu M."/>
            <person name="He S."/>
            <person name="Zhang G."/>
        </authorList>
    </citation>
    <scope>NUCLEOTIDE SEQUENCE [LARGE SCALE GENOMIC DNA]</scope>
    <source>
        <strain evidence="2">Bchr_013</strain>
    </source>
</reference>
<evidence type="ECO:0000259" key="1">
    <source>
        <dbReference type="Pfam" id="PF12530"/>
    </source>
</evidence>
<protein>
    <submittedName>
        <fullName evidence="2">FOCAD protein</fullName>
    </submittedName>
</protein>
<keyword evidence="3" id="KW-1185">Reference proteome</keyword>
<dbReference type="InterPro" id="IPR045163">
    <property type="entry name" value="Focadhesin/RST1"/>
</dbReference>
<feature type="domain" description="DUF3730" evidence="1">
    <location>
        <begin position="301"/>
        <end position="505"/>
    </location>
</feature>
<accession>A0A8X7XF23</accession>
<dbReference type="AlphaFoldDB" id="A0A8X7XF23"/>
<dbReference type="Pfam" id="PF12530">
    <property type="entry name" value="DUF3730"/>
    <property type="match status" value="1"/>
</dbReference>
<dbReference type="PANTHER" id="PTHR16212:SF4">
    <property type="entry name" value="FOCADHESIN"/>
    <property type="match status" value="1"/>
</dbReference>
<gene>
    <name evidence="2" type="primary">Focad_1</name>
    <name evidence="2" type="ORF">GTO96_0020722</name>
</gene>
<evidence type="ECO:0000313" key="3">
    <source>
        <dbReference type="Proteomes" id="UP000886611"/>
    </source>
</evidence>
<sequence length="652" mass="73556">MYNILNLIPSARNVHGLIKMMGLLLQIQAMKSSKETADAYCPYLIRPKKYSISVLAPFLRYLYCEPLHLTENSELRHSLLKILLPSYQISRETQPSLAHQNILLLLYDLIPYLQHFPSEQFIVGVSLLLLQAPLSQQASLLNLALKIITTKEGKMAPLCSPILVLPLLQIVSSATVMESLCDSHASNLHLQLALTLLQNVQELSSVRKEEPLKSYAMTTWYNVIFVTWNILNILSQNQEAACLWLRAVQSTLPLNEKVPEYITVLVAYLIVREDGECLKVALKTVSEMAEADPSQGPYLVPVLMFKLGKVTNPELLHELLYTLPVLGTHKFCVPQILRALQMLGNAPKLRPVVLRLMTLLWERQDRVYPELQKFMGILEKQSASMAKEDQWEQIVAKAACIRDICKERPYQHGGDMLAAVSQMLNKCYKSDQATPAALALDGLCQLCQTEVVDIRSTWNALSPKLSCDSRPLVIKALTDLFALVPSLDVKTEEYELIFTRVVHFIFICSVPALEQFLTSLVKKELVEMPRGVYHLALKGEMFRSDHGKAVAGIPGFMLKTYEKNRQPGLKSGLAAGLLLSYDLPIQTDRDGKPIARFLMSRGRSYQQMLAALIHEVMQNIPLERLDDYDFLKQQVLLCTAMSCLAKGHKFRL</sequence>
<dbReference type="PANTHER" id="PTHR16212">
    <property type="entry name" value="FOCADHESIN FAMILY MEMBER"/>
    <property type="match status" value="1"/>
</dbReference>
<dbReference type="EMBL" id="JAATIS010001241">
    <property type="protein sequence ID" value="KAG2466444.1"/>
    <property type="molecule type" value="Genomic_DNA"/>
</dbReference>
<name>A0A8X7XF23_POLSE</name>
<proteinExistence type="predicted"/>
<comment type="caution">
    <text evidence="2">The sequence shown here is derived from an EMBL/GenBank/DDBJ whole genome shotgun (WGS) entry which is preliminary data.</text>
</comment>
<dbReference type="InterPro" id="IPR016024">
    <property type="entry name" value="ARM-type_fold"/>
</dbReference>
<dbReference type="GO" id="GO:0060147">
    <property type="term" value="P:regulation of post-transcriptional gene silencing"/>
    <property type="evidence" value="ECO:0007669"/>
    <property type="project" value="InterPro"/>
</dbReference>
<dbReference type="Proteomes" id="UP000886611">
    <property type="component" value="Unassembled WGS sequence"/>
</dbReference>
<feature type="non-terminal residue" evidence="2">
    <location>
        <position position="1"/>
    </location>
</feature>
<evidence type="ECO:0000313" key="2">
    <source>
        <dbReference type="EMBL" id="KAG2466444.1"/>
    </source>
</evidence>
<organism evidence="2 3">
    <name type="scientific">Polypterus senegalus</name>
    <name type="common">Senegal bichir</name>
    <dbReference type="NCBI Taxonomy" id="55291"/>
    <lineage>
        <taxon>Eukaryota</taxon>
        <taxon>Metazoa</taxon>
        <taxon>Chordata</taxon>
        <taxon>Craniata</taxon>
        <taxon>Vertebrata</taxon>
        <taxon>Euteleostomi</taxon>
        <taxon>Actinopterygii</taxon>
        <taxon>Polypteriformes</taxon>
        <taxon>Polypteridae</taxon>
        <taxon>Polypterus</taxon>
    </lineage>
</organism>